<name>A0A6J5RF81_9CAUD</name>
<dbReference type="EMBL" id="LR797216">
    <property type="protein sequence ID" value="CAB4194632.1"/>
    <property type="molecule type" value="Genomic_DNA"/>
</dbReference>
<accession>A0A6J5RF81</accession>
<feature type="non-terminal residue" evidence="1">
    <location>
        <position position="90"/>
    </location>
</feature>
<evidence type="ECO:0000313" key="1">
    <source>
        <dbReference type="EMBL" id="CAB4194632.1"/>
    </source>
</evidence>
<gene>
    <name evidence="1" type="ORF">UFOVP1283_1</name>
</gene>
<organism evidence="1">
    <name type="scientific">uncultured Caudovirales phage</name>
    <dbReference type="NCBI Taxonomy" id="2100421"/>
    <lineage>
        <taxon>Viruses</taxon>
        <taxon>Duplodnaviria</taxon>
        <taxon>Heunggongvirae</taxon>
        <taxon>Uroviricota</taxon>
        <taxon>Caudoviricetes</taxon>
        <taxon>Peduoviridae</taxon>
        <taxon>Maltschvirus</taxon>
        <taxon>Maltschvirus maltsch</taxon>
    </lineage>
</organism>
<sequence>MKVTTPFTITAADSEARTITGQIVAFDTAANASTGKVMFKSGSIEPANVKLNLEHDSARPIGKTLKMELSPDGKSINATFKISKTTAGSD</sequence>
<proteinExistence type="predicted"/>
<protein>
    <submittedName>
        <fullName evidence="1">Uncharacterized protein</fullName>
    </submittedName>
</protein>
<reference evidence="1" key="1">
    <citation type="submission" date="2020-05" db="EMBL/GenBank/DDBJ databases">
        <authorList>
            <person name="Chiriac C."/>
            <person name="Salcher M."/>
            <person name="Ghai R."/>
            <person name="Kavagutti S V."/>
        </authorList>
    </citation>
    <scope>NUCLEOTIDE SEQUENCE</scope>
</reference>